<sequence>MRKGEWQEKDVRRRLLCFDGVFMGTVRKPNKSGEDSPTLKAILSEFPFGEWIRDGSGHLQASGGIFKIEHMLVVGHLQTIQARMFEFIGKEIIACKLRCQLGMLPLIPVAAARDCQKAALASG</sequence>
<keyword evidence="2" id="KW-1185">Reference proteome</keyword>
<evidence type="ECO:0000313" key="2">
    <source>
        <dbReference type="Proteomes" id="UP000278437"/>
    </source>
</evidence>
<dbReference type="AlphaFoldDB" id="A0A3Q9E7R3"/>
<evidence type="ECO:0000313" key="1">
    <source>
        <dbReference type="EMBL" id="AZQ11257.1"/>
    </source>
</evidence>
<accession>A0A3Q9E7R3</accession>
<gene>
    <name evidence="1" type="ORF">STH12_02171</name>
</gene>
<reference evidence="2" key="1">
    <citation type="submission" date="2017-03" db="EMBL/GenBank/DDBJ databases">
        <title>Full genome sequence of a non-lethal Shewanella isolate that potentiates virulence of Vibio parahaemolyticus causing acute hepatopancreatic necrosis disease (AHPND) in shrimp.</title>
        <authorList>
            <person name="Prachumwat A."/>
            <person name="Sritunyalucksana K."/>
        </authorList>
    </citation>
    <scope>NUCLEOTIDE SEQUENCE [LARGE SCALE GENOMIC DNA]</scope>
    <source>
        <strain evidence="2">TH2012</strain>
    </source>
</reference>
<dbReference type="Proteomes" id="UP000278437">
    <property type="component" value="Chromosome"/>
</dbReference>
<dbReference type="KEGG" id="skh:STH12_02171"/>
<protein>
    <submittedName>
        <fullName evidence="1">Uncharacterized protein</fullName>
    </submittedName>
</protein>
<dbReference type="EMBL" id="CP020373">
    <property type="protein sequence ID" value="AZQ11257.1"/>
    <property type="molecule type" value="Genomic_DNA"/>
</dbReference>
<organism evidence="1 2">
    <name type="scientific">Shewanella khirikhana</name>
    <dbReference type="NCBI Taxonomy" id="1965282"/>
    <lineage>
        <taxon>Bacteria</taxon>
        <taxon>Pseudomonadati</taxon>
        <taxon>Pseudomonadota</taxon>
        <taxon>Gammaproteobacteria</taxon>
        <taxon>Alteromonadales</taxon>
        <taxon>Shewanellaceae</taxon>
        <taxon>Shewanella</taxon>
    </lineage>
</organism>
<name>A0A3Q9E7R3_9GAMM</name>
<proteinExistence type="predicted"/>